<evidence type="ECO:0000313" key="5">
    <source>
        <dbReference type="EMBL" id="WVN90252.1"/>
    </source>
</evidence>
<dbReference type="InterPro" id="IPR016082">
    <property type="entry name" value="Ribosomal_uL30_ferredoxin-like"/>
</dbReference>
<protein>
    <recommendedName>
        <fullName evidence="4">Large ribosomal subunit protein uL30m</fullName>
    </recommendedName>
</protein>
<keyword evidence="6" id="KW-1185">Reference proteome</keyword>
<evidence type="ECO:0000256" key="1">
    <source>
        <dbReference type="ARBA" id="ARBA00007594"/>
    </source>
</evidence>
<dbReference type="SUPFAM" id="SSF55129">
    <property type="entry name" value="Ribosomal protein L30p/L7e"/>
    <property type="match status" value="1"/>
</dbReference>
<keyword evidence="3" id="KW-0687">Ribonucleoprotein</keyword>
<reference evidence="5" key="1">
    <citation type="submission" date="2016-06" db="EMBL/GenBank/DDBJ databases">
        <authorList>
            <person name="Cuomo C."/>
            <person name="Litvintseva A."/>
            <person name="Heitman J."/>
            <person name="Chen Y."/>
            <person name="Sun S."/>
            <person name="Springer D."/>
            <person name="Dromer F."/>
            <person name="Young S."/>
            <person name="Zeng Q."/>
            <person name="Chapman S."/>
            <person name="Gujja S."/>
            <person name="Saif S."/>
            <person name="Birren B."/>
        </authorList>
    </citation>
    <scope>NUCLEOTIDE SEQUENCE</scope>
    <source>
        <strain evidence="5">CBS 7841</strain>
    </source>
</reference>
<proteinExistence type="inferred from homology"/>
<name>A0A1E3ICY9_9TREE</name>
<dbReference type="GO" id="GO:0006412">
    <property type="term" value="P:translation"/>
    <property type="evidence" value="ECO:0007669"/>
    <property type="project" value="InterPro"/>
</dbReference>
<dbReference type="RefSeq" id="XP_066070952.1">
    <property type="nucleotide sequence ID" value="XM_066214855.1"/>
</dbReference>
<evidence type="ECO:0000256" key="2">
    <source>
        <dbReference type="ARBA" id="ARBA00022980"/>
    </source>
</evidence>
<dbReference type="AlphaFoldDB" id="A0A1E3ICY9"/>
<reference evidence="5" key="3">
    <citation type="submission" date="2024-01" db="EMBL/GenBank/DDBJ databases">
        <authorList>
            <person name="Coelho M.A."/>
            <person name="David-Palma M."/>
            <person name="Shea T."/>
            <person name="Sun S."/>
            <person name="Cuomo C.A."/>
            <person name="Heitman J."/>
        </authorList>
    </citation>
    <scope>NUCLEOTIDE SEQUENCE</scope>
    <source>
        <strain evidence="5">CBS 7841</strain>
    </source>
</reference>
<dbReference type="Gene3D" id="3.30.1390.20">
    <property type="entry name" value="Ribosomal protein L30, ferredoxin-like fold domain"/>
    <property type="match status" value="1"/>
</dbReference>
<dbReference type="Pfam" id="PF00327">
    <property type="entry name" value="Ribosomal_L30"/>
    <property type="match status" value="1"/>
</dbReference>
<dbReference type="VEuPathDB" id="FungiDB:L203_04166"/>
<evidence type="ECO:0000256" key="4">
    <source>
        <dbReference type="ARBA" id="ARBA00035281"/>
    </source>
</evidence>
<dbReference type="InterPro" id="IPR036919">
    <property type="entry name" value="Ribo_uL30_ferredoxin-like_sf"/>
</dbReference>
<accession>A0A1E3ICY9</accession>
<evidence type="ECO:0000313" key="6">
    <source>
        <dbReference type="Proteomes" id="UP000094043"/>
    </source>
</evidence>
<dbReference type="KEGG" id="cdep:91089697"/>
<sequence length="109" mass="11983">MLPKVTLSSARFYATQSSQPTHHLVTLTRSTIGLPSSVRDAARTLGLRKRYKPVLRPFGEVTAGRILKIKELVRVTNVTKEEGKLLCKRRKQGSGVEVAGRQWGGGKGL</sequence>
<dbReference type="EMBL" id="CP143790">
    <property type="protein sequence ID" value="WVN90252.1"/>
    <property type="molecule type" value="Genomic_DNA"/>
</dbReference>
<dbReference type="GO" id="GO:0003735">
    <property type="term" value="F:structural constituent of ribosome"/>
    <property type="evidence" value="ECO:0007669"/>
    <property type="project" value="InterPro"/>
</dbReference>
<reference evidence="5" key="2">
    <citation type="journal article" date="2022" name="Elife">
        <title>Obligate sexual reproduction of a homothallic fungus closely related to the Cryptococcus pathogenic species complex.</title>
        <authorList>
            <person name="Passer A.R."/>
            <person name="Clancey S.A."/>
            <person name="Shea T."/>
            <person name="David-Palma M."/>
            <person name="Averette A.F."/>
            <person name="Boekhout T."/>
            <person name="Porcel B.M."/>
            <person name="Nowrousian M."/>
            <person name="Cuomo C.A."/>
            <person name="Sun S."/>
            <person name="Heitman J."/>
            <person name="Coelho M.A."/>
        </authorList>
    </citation>
    <scope>NUCLEOTIDE SEQUENCE</scope>
    <source>
        <strain evidence="5">CBS 7841</strain>
    </source>
</reference>
<keyword evidence="2" id="KW-0689">Ribosomal protein</keyword>
<dbReference type="PANTHER" id="PTHR15892">
    <property type="entry name" value="MITOCHONDRIAL RIBOSOMAL PROTEIN L30"/>
    <property type="match status" value="1"/>
</dbReference>
<dbReference type="OrthoDB" id="509901at2759"/>
<dbReference type="GeneID" id="91089697"/>
<organism evidence="5 6">
    <name type="scientific">Cryptococcus depauperatus CBS 7841</name>
    <dbReference type="NCBI Taxonomy" id="1295531"/>
    <lineage>
        <taxon>Eukaryota</taxon>
        <taxon>Fungi</taxon>
        <taxon>Dikarya</taxon>
        <taxon>Basidiomycota</taxon>
        <taxon>Agaricomycotina</taxon>
        <taxon>Tremellomycetes</taxon>
        <taxon>Tremellales</taxon>
        <taxon>Cryptococcaceae</taxon>
        <taxon>Cryptococcus</taxon>
    </lineage>
</organism>
<comment type="similarity">
    <text evidence="1">Belongs to the universal ribosomal protein uL30 family.</text>
</comment>
<dbReference type="InterPro" id="IPR005996">
    <property type="entry name" value="Ribosomal_uL30_bac-type"/>
</dbReference>
<evidence type="ECO:0000256" key="3">
    <source>
        <dbReference type="ARBA" id="ARBA00023274"/>
    </source>
</evidence>
<dbReference type="GO" id="GO:0015934">
    <property type="term" value="C:large ribosomal subunit"/>
    <property type="evidence" value="ECO:0007669"/>
    <property type="project" value="InterPro"/>
</dbReference>
<dbReference type="Proteomes" id="UP000094043">
    <property type="component" value="Chromosome 7"/>
</dbReference>
<dbReference type="PANTHER" id="PTHR15892:SF2">
    <property type="entry name" value="LARGE RIBOSOMAL SUBUNIT PROTEIN UL30M"/>
    <property type="match status" value="1"/>
</dbReference>
<dbReference type="GO" id="GO:0005739">
    <property type="term" value="C:mitochondrion"/>
    <property type="evidence" value="ECO:0007669"/>
    <property type="project" value="TreeGrafter"/>
</dbReference>
<gene>
    <name evidence="5" type="ORF">L203_105488</name>
</gene>